<dbReference type="GeneID" id="92078596"/>
<dbReference type="EMBL" id="JAQQWE010000006">
    <property type="protein sequence ID" value="KAK7948426.1"/>
    <property type="molecule type" value="Genomic_DNA"/>
</dbReference>
<dbReference type="RefSeq" id="XP_066697932.1">
    <property type="nucleotide sequence ID" value="XM_066845534.1"/>
</dbReference>
<evidence type="ECO:0000313" key="5">
    <source>
        <dbReference type="EMBL" id="KAK7948426.1"/>
    </source>
</evidence>
<dbReference type="InterPro" id="IPR007867">
    <property type="entry name" value="GMC_OxRtase_C"/>
</dbReference>
<dbReference type="PROSITE" id="PS00624">
    <property type="entry name" value="GMC_OXRED_2"/>
    <property type="match status" value="1"/>
</dbReference>
<dbReference type="PROSITE" id="PS00623">
    <property type="entry name" value="GMC_OXRED_1"/>
    <property type="match status" value="1"/>
</dbReference>
<accession>A0ABR1Q7A6</accession>
<dbReference type="Gene3D" id="3.50.50.60">
    <property type="entry name" value="FAD/NAD(P)-binding domain"/>
    <property type="match status" value="1"/>
</dbReference>
<evidence type="ECO:0000313" key="6">
    <source>
        <dbReference type="Proteomes" id="UP001391051"/>
    </source>
</evidence>
<reference evidence="5 6" key="1">
    <citation type="submission" date="2023-01" db="EMBL/GenBank/DDBJ databases">
        <title>Analysis of 21 Apiospora genomes using comparative genomics revels a genus with tremendous synthesis potential of carbohydrate active enzymes and secondary metabolites.</title>
        <authorList>
            <person name="Sorensen T."/>
        </authorList>
    </citation>
    <scope>NUCLEOTIDE SEQUENCE [LARGE SCALE GENOMIC DNA]</scope>
    <source>
        <strain evidence="5 6">CBS 24483</strain>
    </source>
</reference>
<dbReference type="Pfam" id="PF00732">
    <property type="entry name" value="GMC_oxred_N"/>
    <property type="match status" value="1"/>
</dbReference>
<dbReference type="PANTHER" id="PTHR11552:SF123">
    <property type="entry name" value="GMC OXIDOREDUCTASE (AFU_ORTHOLOGUE AFUA_2G01770)-RELATED"/>
    <property type="match status" value="1"/>
</dbReference>
<comment type="caution">
    <text evidence="5">The sequence shown here is derived from an EMBL/GenBank/DDBJ whole genome shotgun (WGS) entry which is preliminary data.</text>
</comment>
<evidence type="ECO:0000259" key="3">
    <source>
        <dbReference type="PROSITE" id="PS00623"/>
    </source>
</evidence>
<keyword evidence="2" id="KW-0274">FAD</keyword>
<dbReference type="Pfam" id="PF05199">
    <property type="entry name" value="GMC_oxred_C"/>
    <property type="match status" value="1"/>
</dbReference>
<dbReference type="InterPro" id="IPR012132">
    <property type="entry name" value="GMC_OxRdtase"/>
</dbReference>
<dbReference type="PIRSF" id="PIRSF000137">
    <property type="entry name" value="Alcohol_oxidase"/>
    <property type="match status" value="1"/>
</dbReference>
<evidence type="ECO:0000259" key="4">
    <source>
        <dbReference type="PROSITE" id="PS00624"/>
    </source>
</evidence>
<dbReference type="InterPro" id="IPR036188">
    <property type="entry name" value="FAD/NAD-bd_sf"/>
</dbReference>
<proteinExistence type="inferred from homology"/>
<gene>
    <name evidence="5" type="ORF">PG986_009312</name>
</gene>
<comment type="similarity">
    <text evidence="1 2">Belongs to the GMC oxidoreductase family.</text>
</comment>
<feature type="domain" description="Glucose-methanol-choline oxidoreductase N-terminal" evidence="3">
    <location>
        <begin position="68"/>
        <end position="91"/>
    </location>
</feature>
<dbReference type="SUPFAM" id="SSF51905">
    <property type="entry name" value="FAD/NAD(P)-binding domain"/>
    <property type="match status" value="1"/>
</dbReference>
<dbReference type="Gene3D" id="3.30.560.10">
    <property type="entry name" value="Glucose Oxidase, domain 3"/>
    <property type="match status" value="1"/>
</dbReference>
<dbReference type="SUPFAM" id="SSF54373">
    <property type="entry name" value="FAD-linked reductases, C-terminal domain"/>
    <property type="match status" value="1"/>
</dbReference>
<evidence type="ECO:0000256" key="2">
    <source>
        <dbReference type="RuleBase" id="RU003968"/>
    </source>
</evidence>
<dbReference type="InterPro" id="IPR000172">
    <property type="entry name" value="GMC_OxRdtase_N"/>
</dbReference>
<evidence type="ECO:0000256" key="1">
    <source>
        <dbReference type="ARBA" id="ARBA00010790"/>
    </source>
</evidence>
<protein>
    <recommendedName>
        <fullName evidence="3 4">Glucose-methanol-choline oxidoreductase N-terminal domain-containing protein</fullName>
    </recommendedName>
</protein>
<name>A0ABR1Q7A6_9PEZI</name>
<feature type="domain" description="Glucose-methanol-choline oxidoreductase N-terminal" evidence="4">
    <location>
        <begin position="231"/>
        <end position="245"/>
    </location>
</feature>
<keyword evidence="6" id="KW-1185">Reference proteome</keyword>
<dbReference type="Proteomes" id="UP001391051">
    <property type="component" value="Unassembled WGS sequence"/>
</dbReference>
<dbReference type="PANTHER" id="PTHR11552">
    <property type="entry name" value="GLUCOSE-METHANOL-CHOLINE GMC OXIDOREDUCTASE"/>
    <property type="match status" value="1"/>
</dbReference>
<sequence>MSDPIADYIVSDSKPRVVLLEAGSDPSSNPAVSGFLSGLSLLGGEFDYGFKTEPIPSTAGRVHTLNTAKALGGGSVLNHGGWLRADAAAYDDWADVVGDRRWGYEGLKPWLCKTEHFHDPDATPDEHGFDGPMHVVSVSASESGGRKYPLRQPVKDAWLELGVTSGLAEMPENTRDGGRQPSNIVYPLDKVKVYTNTLVHRVYVSDGTATGVELADGRRIDAQKEVILCAGAFRTPQVLMLSGIGPSALLQKQGIPVIHNSPYVGQNLHDHFALFLAYRLRDPSLGYALGRSSWQDQCLFKCLPWDWVVSQPLPTDIISKHEADARKQKRDLWEVITIYAPPGIPGIPIDGTHIATSTMLLRPTSRGTVSIRSNDPTDAPLIQPNHFSSGLDRDTLVHAAQMTLKAIMSTKSMESIVEGESPPAGEGLDGLTPLSADSSLEAVEERIRQTGLAHAHPGGTAAMGQVVDTEGKVLGVKGLRVADASIIPIPLSGHPQATLYAMAEQLTSLILGDS</sequence>
<keyword evidence="2" id="KW-0285">Flavoprotein</keyword>
<organism evidence="5 6">
    <name type="scientific">Apiospora aurea</name>
    <dbReference type="NCBI Taxonomy" id="335848"/>
    <lineage>
        <taxon>Eukaryota</taxon>
        <taxon>Fungi</taxon>
        <taxon>Dikarya</taxon>
        <taxon>Ascomycota</taxon>
        <taxon>Pezizomycotina</taxon>
        <taxon>Sordariomycetes</taxon>
        <taxon>Xylariomycetidae</taxon>
        <taxon>Amphisphaeriales</taxon>
        <taxon>Apiosporaceae</taxon>
        <taxon>Apiospora</taxon>
    </lineage>
</organism>